<gene>
    <name evidence="1" type="ORF">NM09_09415</name>
</gene>
<proteinExistence type="predicted"/>
<protein>
    <submittedName>
        <fullName evidence="1">Pilin</fullName>
    </submittedName>
</protein>
<dbReference type="EMBL" id="JRWR01000005">
    <property type="protein sequence ID" value="KHD25154.1"/>
    <property type="molecule type" value="Genomic_DNA"/>
</dbReference>
<organism evidence="1 2">
    <name type="scientific">Vibrio caribbeanicus</name>
    <dbReference type="NCBI Taxonomy" id="701175"/>
    <lineage>
        <taxon>Bacteria</taxon>
        <taxon>Pseudomonadati</taxon>
        <taxon>Pseudomonadota</taxon>
        <taxon>Gammaproteobacteria</taxon>
        <taxon>Vibrionales</taxon>
        <taxon>Vibrionaceae</taxon>
        <taxon>Vibrio</taxon>
    </lineage>
</organism>
<comment type="caution">
    <text evidence="1">The sequence shown here is derived from an EMBL/GenBank/DDBJ whole genome shotgun (WGS) entry which is preliminary data.</text>
</comment>
<evidence type="ECO:0000313" key="2">
    <source>
        <dbReference type="Proteomes" id="UP000030421"/>
    </source>
</evidence>
<sequence>MKQTNNRKAKGFTLIELMIVVAVIGVLAAIAIPQYQKYVEKGALGSALATATALKTNYEDYLAVSGAAPASVSDIGAVSFALGTVSLDASGAIEVGITSGGGSGSSVKLARSVDGSWDCTISASAGVKINGCG</sequence>
<dbReference type="Proteomes" id="UP000030421">
    <property type="component" value="Unassembled WGS sequence"/>
</dbReference>
<accession>A0ACC4NXC4</accession>
<evidence type="ECO:0000313" key="1">
    <source>
        <dbReference type="EMBL" id="KHD25154.1"/>
    </source>
</evidence>
<name>A0ACC4NXC4_9VIBR</name>
<keyword evidence="2" id="KW-1185">Reference proteome</keyword>
<reference evidence="1" key="1">
    <citation type="submission" date="2014-10" db="EMBL/GenBank/DDBJ databases">
        <title>Genome sequencing of Vibrio caribbeanicus T14.</title>
        <authorList>
            <person name="Chan K.-G."/>
            <person name="Mohamad N.I."/>
        </authorList>
    </citation>
    <scope>NUCLEOTIDE SEQUENCE</scope>
    <source>
        <strain evidence="1">T14</strain>
    </source>
</reference>